<dbReference type="Proteomes" id="UP000061660">
    <property type="component" value="Chromosome"/>
</dbReference>
<dbReference type="PANTHER" id="PTHR46663">
    <property type="entry name" value="DIGUANYLATE CYCLASE DGCT-RELATED"/>
    <property type="match status" value="1"/>
</dbReference>
<sequence>MHRGFKTKLMMIMGFFSIVLTLSVSLVNQHRWKDNLITSYMREVSLVEDIIVNAVSDADKAFQMLDSDIEKKMSDYSDRLLKKYRENPNVESWDYQALKNELDGMDIYIIDDTQTILYSSFTKDIGLNFREKDGTLGPFAQLLRERLKGNQFVADGLDQETNTGKLKKYSYVPTHDHKYLIELGLYQENNPIFKSFNFLEISSKLKEKYSYINDITVYTTSGKAIGKSGEDGKSLLVADENRPIFNKAVHDKIVQKVKRTIHGDPVTYRYVPYIVQFETDVAKHTDQRIIEIVYNEKDLKNKLKQNNQIFLLQLFATIAWALMISYIITRLVARPMYLASHDLLTGLSNRAVFENSLMSSVEKNKKKGRKTGLLHIDLDNFKKINDTLGHEAGDYFLKEVGRRIRSVVNDPNDITARLGGDEFVIILNHVMDENAASKVALQIIQELKRPIEIKGADVVKEYNITASIGIALAPDHAQDSDELYNCADQALYHAKRTGKNTFSVYNKA</sequence>
<dbReference type="SMART" id="SM00267">
    <property type="entry name" value="GGDEF"/>
    <property type="match status" value="1"/>
</dbReference>
<dbReference type="InterPro" id="IPR043128">
    <property type="entry name" value="Rev_trsase/Diguanyl_cyclase"/>
</dbReference>
<evidence type="ECO:0000259" key="2">
    <source>
        <dbReference type="PROSITE" id="PS50887"/>
    </source>
</evidence>
<dbReference type="CDD" id="cd01949">
    <property type="entry name" value="GGDEF"/>
    <property type="match status" value="1"/>
</dbReference>
<reference evidence="4" key="1">
    <citation type="submission" date="2015-12" db="EMBL/GenBank/DDBJ databases">
        <title>Complete genome sequences of two moderately thermophilic Paenibacillus species.</title>
        <authorList>
            <person name="Butler R.III."/>
            <person name="Wang J."/>
            <person name="Stark B.C."/>
            <person name="Pombert J.-F."/>
        </authorList>
    </citation>
    <scope>NUCLEOTIDE SEQUENCE [LARGE SCALE GENOMIC DNA]</scope>
    <source>
        <strain evidence="4">32O-Y</strain>
    </source>
</reference>
<keyword evidence="1" id="KW-1133">Transmembrane helix</keyword>
<organism evidence="3 4">
    <name type="scientific">Paenibacillus naphthalenovorans</name>
    <dbReference type="NCBI Taxonomy" id="162209"/>
    <lineage>
        <taxon>Bacteria</taxon>
        <taxon>Bacillati</taxon>
        <taxon>Bacillota</taxon>
        <taxon>Bacilli</taxon>
        <taxon>Bacillales</taxon>
        <taxon>Paenibacillaceae</taxon>
        <taxon>Paenibacillus</taxon>
    </lineage>
</organism>
<dbReference type="SUPFAM" id="SSF55073">
    <property type="entry name" value="Nucleotide cyclase"/>
    <property type="match status" value="1"/>
</dbReference>
<dbReference type="NCBIfam" id="TIGR00254">
    <property type="entry name" value="GGDEF"/>
    <property type="match status" value="1"/>
</dbReference>
<dbReference type="KEGG" id="pnp:IJ22_27370"/>
<dbReference type="FunFam" id="3.30.70.270:FF:000001">
    <property type="entry name" value="Diguanylate cyclase domain protein"/>
    <property type="match status" value="1"/>
</dbReference>
<keyword evidence="1" id="KW-0472">Membrane</keyword>
<dbReference type="InterPro" id="IPR000160">
    <property type="entry name" value="GGDEF_dom"/>
</dbReference>
<evidence type="ECO:0000313" key="4">
    <source>
        <dbReference type="Proteomes" id="UP000061660"/>
    </source>
</evidence>
<keyword evidence="1" id="KW-0812">Transmembrane</keyword>
<dbReference type="PROSITE" id="PS50887">
    <property type="entry name" value="GGDEF"/>
    <property type="match status" value="1"/>
</dbReference>
<gene>
    <name evidence="3" type="ORF">IJ22_27370</name>
</gene>
<evidence type="ECO:0000256" key="1">
    <source>
        <dbReference type="SAM" id="Phobius"/>
    </source>
</evidence>
<dbReference type="STRING" id="162209.IJ22_27370"/>
<dbReference type="InterPro" id="IPR052163">
    <property type="entry name" value="DGC-Regulatory_Protein"/>
</dbReference>
<dbReference type="Gene3D" id="3.30.70.270">
    <property type="match status" value="1"/>
</dbReference>
<feature type="domain" description="GGDEF" evidence="2">
    <location>
        <begin position="369"/>
        <end position="507"/>
    </location>
</feature>
<accession>A0A0U2VQR9</accession>
<dbReference type="OrthoDB" id="9759607at2"/>
<dbReference type="PATRIC" id="fig|162209.4.peg.2913"/>
<evidence type="ECO:0000313" key="3">
    <source>
        <dbReference type="EMBL" id="ALS23110.1"/>
    </source>
</evidence>
<dbReference type="AlphaFoldDB" id="A0A0U2VQR9"/>
<dbReference type="RefSeq" id="WP_062409163.1">
    <property type="nucleotide sequence ID" value="NZ_CP013652.1"/>
</dbReference>
<dbReference type="EMBL" id="CP013652">
    <property type="protein sequence ID" value="ALS23110.1"/>
    <property type="molecule type" value="Genomic_DNA"/>
</dbReference>
<dbReference type="InterPro" id="IPR029787">
    <property type="entry name" value="Nucleotide_cyclase"/>
</dbReference>
<keyword evidence="4" id="KW-1185">Reference proteome</keyword>
<dbReference type="Pfam" id="PF00990">
    <property type="entry name" value="GGDEF"/>
    <property type="match status" value="1"/>
</dbReference>
<name>A0A0U2VQR9_9BACL</name>
<proteinExistence type="predicted"/>
<protein>
    <submittedName>
        <fullName evidence="3">Diguanylate cyclase</fullName>
    </submittedName>
</protein>
<dbReference type="PANTHER" id="PTHR46663:SF2">
    <property type="entry name" value="GGDEF DOMAIN-CONTAINING PROTEIN"/>
    <property type="match status" value="1"/>
</dbReference>
<feature type="transmembrane region" description="Helical" evidence="1">
    <location>
        <begin position="309"/>
        <end position="328"/>
    </location>
</feature>
<reference evidence="3 4" key="2">
    <citation type="journal article" date="2016" name="Genome Announc.">
        <title>Complete Genome Sequences of Two Interactive Moderate Thermophiles, Paenibacillus napthalenovorans 32O-Y and Paenibacillus sp. 32O-W.</title>
        <authorList>
            <person name="Butler R.R.III."/>
            <person name="Wang J."/>
            <person name="Stark B.C."/>
            <person name="Pombert J.F."/>
        </authorList>
    </citation>
    <scope>NUCLEOTIDE SEQUENCE [LARGE SCALE GENOMIC DNA]</scope>
    <source>
        <strain evidence="3 4">32O-Y</strain>
    </source>
</reference>